<dbReference type="Proteomes" id="UP001304650">
    <property type="component" value="Chromosome"/>
</dbReference>
<feature type="transmembrane region" description="Helical" evidence="1">
    <location>
        <begin position="369"/>
        <end position="391"/>
    </location>
</feature>
<dbReference type="Pfam" id="PF08757">
    <property type="entry name" value="CotH"/>
    <property type="match status" value="1"/>
</dbReference>
<keyword evidence="1" id="KW-0472">Membrane</keyword>
<dbReference type="InterPro" id="IPR031617">
    <property type="entry name" value="PelG"/>
</dbReference>
<dbReference type="InterPro" id="IPR014867">
    <property type="entry name" value="Spore_coat_CotH_CotH2/3/7"/>
</dbReference>
<feature type="transmembrane region" description="Helical" evidence="1">
    <location>
        <begin position="277"/>
        <end position="295"/>
    </location>
</feature>
<proteinExistence type="predicted"/>
<dbReference type="PANTHER" id="PTHR40050:SF1">
    <property type="entry name" value="INNER SPORE COAT PROTEIN H"/>
    <property type="match status" value="1"/>
</dbReference>
<keyword evidence="3" id="KW-1185">Reference proteome</keyword>
<feature type="transmembrane region" description="Helical" evidence="1">
    <location>
        <begin position="104"/>
        <end position="123"/>
    </location>
</feature>
<name>A0AA96LKJ0_9BACL</name>
<dbReference type="EMBL" id="CP130319">
    <property type="protein sequence ID" value="WNR42341.1"/>
    <property type="molecule type" value="Genomic_DNA"/>
</dbReference>
<keyword evidence="1" id="KW-1133">Transmembrane helix</keyword>
<dbReference type="KEGG" id="proo:MJB10_14465"/>
<feature type="transmembrane region" description="Helical" evidence="1">
    <location>
        <begin position="135"/>
        <end position="155"/>
    </location>
</feature>
<feature type="transmembrane region" description="Helical" evidence="1">
    <location>
        <begin position="236"/>
        <end position="257"/>
    </location>
</feature>
<dbReference type="AlphaFoldDB" id="A0AA96LKJ0"/>
<dbReference type="Pfam" id="PF16933">
    <property type="entry name" value="PelG"/>
    <property type="match status" value="1"/>
</dbReference>
<feature type="transmembrane region" description="Helical" evidence="1">
    <location>
        <begin position="189"/>
        <end position="211"/>
    </location>
</feature>
<evidence type="ECO:0000256" key="1">
    <source>
        <dbReference type="SAM" id="Phobius"/>
    </source>
</evidence>
<reference evidence="2" key="1">
    <citation type="submission" date="2022-02" db="EMBL/GenBank/DDBJ databases">
        <title>Paenibacillus sp. MBLB1832 Whole Genome Shotgun Sequencing.</title>
        <authorList>
            <person name="Hwang C.Y."/>
            <person name="Cho E.-S."/>
            <person name="Seo M.-J."/>
        </authorList>
    </citation>
    <scope>NUCLEOTIDE SEQUENCE</scope>
    <source>
        <strain evidence="2">MBLB1832</strain>
    </source>
</reference>
<dbReference type="InterPro" id="IPR013783">
    <property type="entry name" value="Ig-like_fold"/>
</dbReference>
<keyword evidence="1" id="KW-0812">Transmembrane</keyword>
<feature type="transmembrane region" description="Helical" evidence="1">
    <location>
        <begin position="474"/>
        <end position="490"/>
    </location>
</feature>
<dbReference type="Gene3D" id="2.60.40.10">
    <property type="entry name" value="Immunoglobulins"/>
    <property type="match status" value="1"/>
</dbReference>
<sequence length="1033" mass="119358">MAGIGFELRRLFGQKGLFNSFRAYAYSSMTTVGPMILCMSTIVCMQRFMLAAESPYLDRQLFLATVVYCFIFSVLITGGLSMLVTRYISDMIYLRKYEHLLSSYYGAIATALPIGSLLAWLFLRNVSAGLGYKAAAYLFFSELIIIWLQSVHLSALKDYKRIVRNFCCGVVIAIAGSWLLLKYTPYKSAAAVLTMMDIGFMLIVLLTAYHFEQKFPRKSSRVYFNFFTYFRKYPSLFFIGTFFYSGVYVHSFVYWFSPYNERIGERFVISPFYDLPVFYAYLTVVPTLVTFVVSVETSFYDKFRGYYDKILNGGTLQEIMRAKLDMQRTLMQEVSFMMEVQLLFTVISLALGIKLLLKLGFSNEQLYMFNILVLGYFVFIMSFIIMLIMLYFDDRKGVLAISSLFVLLNAGFTYWFMKIEYHGFGIFIAAFVALLCALARLIMYVRNIDYYTFCAQPITVPKKVSRWYHFRRKSSVVTMLLVISVIFLSACSNDSSHESGTGPQMSPVTAPIAANDKLIEDKRLYQQDNDTSVDTIYLTILPDKRGKENPLTWYAMNRIKNRMDEGDLKVIVQEGAPDGSGPKSGMFGYGSTGSNGKISIRGNTARYAAQRSYKIRLEDQAGLWHDQKTLNLNKHILDSTRIRNKLSFDIFETIPNMTSLRTQFVHLYVKDLSEGKGESFEDYGLFTHIEQPNEKFLKSHWLDPNGQLYKAIMFEFFRYPDELKSKSDPAYNKAAFETRLEIDGYEDHEKLLTMLDDVNNLTIPIDDVVAKHFDLENYLTFLAANILMDNMDTDAQNFFLYSPLNSEKWYFLPWDYDGGWELQRGQGSISPYSEGVSNFWGSVLHNRFFRSEKNVQLLKDKIDELYATINNETVAKRLQTYRGIVEPFMVKAPDINFLPTHLSKLNDEFKRIEGVPLRSLERFKEDIEKPKPFFMGDLIHENGKYRFEWDPSFDLQGDDLTYEWTLAKDPAFTEVIEQRKNLKDTSVELSSLKSGEYFWKVTVQDGKGHQQIAFELQSIDGKPYYGVRAIKVE</sequence>
<accession>A0AA96LKJ0</accession>
<feature type="transmembrane region" description="Helical" evidence="1">
    <location>
        <begin position="61"/>
        <end position="84"/>
    </location>
</feature>
<feature type="transmembrane region" description="Helical" evidence="1">
    <location>
        <begin position="336"/>
        <end position="357"/>
    </location>
</feature>
<feature type="transmembrane region" description="Helical" evidence="1">
    <location>
        <begin position="21"/>
        <end position="49"/>
    </location>
</feature>
<dbReference type="PANTHER" id="PTHR40050">
    <property type="entry name" value="INNER SPORE COAT PROTEIN H"/>
    <property type="match status" value="1"/>
</dbReference>
<gene>
    <name evidence="2" type="primary">pelG</name>
    <name evidence="2" type="ORF">MJB10_14465</name>
</gene>
<feature type="transmembrane region" description="Helical" evidence="1">
    <location>
        <begin position="398"/>
        <end position="417"/>
    </location>
</feature>
<feature type="transmembrane region" description="Helical" evidence="1">
    <location>
        <begin position="162"/>
        <end position="183"/>
    </location>
</feature>
<dbReference type="RefSeq" id="WP_314795693.1">
    <property type="nucleotide sequence ID" value="NZ_CP130319.1"/>
</dbReference>
<evidence type="ECO:0000313" key="2">
    <source>
        <dbReference type="EMBL" id="WNR42341.1"/>
    </source>
</evidence>
<evidence type="ECO:0000313" key="3">
    <source>
        <dbReference type="Proteomes" id="UP001304650"/>
    </source>
</evidence>
<protein>
    <submittedName>
        <fullName evidence="2">Exopolysaccharide Pel transporter PelG</fullName>
    </submittedName>
</protein>
<organism evidence="2 3">
    <name type="scientific">Paenibacillus roseopurpureus</name>
    <dbReference type="NCBI Taxonomy" id="2918901"/>
    <lineage>
        <taxon>Bacteria</taxon>
        <taxon>Bacillati</taxon>
        <taxon>Bacillota</taxon>
        <taxon>Bacilli</taxon>
        <taxon>Bacillales</taxon>
        <taxon>Paenibacillaceae</taxon>
        <taxon>Paenibacillus</taxon>
    </lineage>
</organism>
<feature type="transmembrane region" description="Helical" evidence="1">
    <location>
        <begin position="423"/>
        <end position="443"/>
    </location>
</feature>